<dbReference type="InterPro" id="IPR010997">
    <property type="entry name" value="HRDC-like_sf"/>
</dbReference>
<dbReference type="OrthoDB" id="9801888at2"/>
<dbReference type="SUPFAM" id="SSF47819">
    <property type="entry name" value="HRDC-like"/>
    <property type="match status" value="1"/>
</dbReference>
<dbReference type="Pfam" id="PF00570">
    <property type="entry name" value="HRDC"/>
    <property type="match status" value="1"/>
</dbReference>
<evidence type="ECO:0000313" key="2">
    <source>
        <dbReference type="EMBL" id="TXD87116.1"/>
    </source>
</evidence>
<comment type="caution">
    <text evidence="2">The sequence shown here is derived from an EMBL/GenBank/DDBJ whole genome shotgun (WGS) entry which is preliminary data.</text>
</comment>
<dbReference type="Gene3D" id="1.10.150.80">
    <property type="entry name" value="HRDC domain"/>
    <property type="match status" value="1"/>
</dbReference>
<dbReference type="AlphaFoldDB" id="A0A5C6ZDG6"/>
<name>A0A5C6ZDG6_9FLAO</name>
<dbReference type="GO" id="GO:0003676">
    <property type="term" value="F:nucleic acid binding"/>
    <property type="evidence" value="ECO:0007669"/>
    <property type="project" value="InterPro"/>
</dbReference>
<dbReference type="InterPro" id="IPR002121">
    <property type="entry name" value="HRDC_dom"/>
</dbReference>
<dbReference type="PROSITE" id="PS50967">
    <property type="entry name" value="HRDC"/>
    <property type="match status" value="1"/>
</dbReference>
<evidence type="ECO:0000313" key="3">
    <source>
        <dbReference type="Proteomes" id="UP000321578"/>
    </source>
</evidence>
<gene>
    <name evidence="2" type="ORF">ESY86_17970</name>
</gene>
<dbReference type="InterPro" id="IPR044876">
    <property type="entry name" value="HRDC_dom_sf"/>
</dbReference>
<accession>A0A5C6ZDG6</accession>
<organism evidence="2 3">
    <name type="scientific">Subsaximicrobium wynnwilliamsii</name>
    <dbReference type="NCBI Taxonomy" id="291179"/>
    <lineage>
        <taxon>Bacteria</taxon>
        <taxon>Pseudomonadati</taxon>
        <taxon>Bacteroidota</taxon>
        <taxon>Flavobacteriia</taxon>
        <taxon>Flavobacteriales</taxon>
        <taxon>Flavobacteriaceae</taxon>
        <taxon>Subsaximicrobium</taxon>
    </lineage>
</organism>
<reference evidence="2 3" key="1">
    <citation type="submission" date="2019-08" db="EMBL/GenBank/DDBJ databases">
        <title>Genomes of Subsaximicrobium wynnwilliamsii strains.</title>
        <authorList>
            <person name="Bowman J.P."/>
        </authorList>
    </citation>
    <scope>NUCLEOTIDE SEQUENCE [LARGE SCALE GENOMIC DNA]</scope>
    <source>
        <strain evidence="2 3">2-80-2</strain>
    </source>
</reference>
<feature type="domain" description="HRDC" evidence="1">
    <location>
        <begin position="1"/>
        <end position="57"/>
    </location>
</feature>
<dbReference type="GO" id="GO:0000166">
    <property type="term" value="F:nucleotide binding"/>
    <property type="evidence" value="ECO:0007669"/>
    <property type="project" value="InterPro"/>
</dbReference>
<evidence type="ECO:0000259" key="1">
    <source>
        <dbReference type="PROSITE" id="PS50967"/>
    </source>
</evidence>
<dbReference type="EMBL" id="VORO01000029">
    <property type="protein sequence ID" value="TXD87116.1"/>
    <property type="molecule type" value="Genomic_DNA"/>
</dbReference>
<proteinExistence type="predicted"/>
<sequence length="57" mass="6503">MEKGLKTFHVFGNTTLHEMVNSKPKTKAELLDVKGIGERKLEQISDRVLEIIRKHAS</sequence>
<protein>
    <recommendedName>
        <fullName evidence="1">HRDC domain-containing protein</fullName>
    </recommendedName>
</protein>
<keyword evidence="3" id="KW-1185">Reference proteome</keyword>
<dbReference type="Proteomes" id="UP000321578">
    <property type="component" value="Unassembled WGS sequence"/>
</dbReference>